<dbReference type="AlphaFoldDB" id="A0A3R7FMJ8"/>
<evidence type="ECO:0000313" key="2">
    <source>
        <dbReference type="Proteomes" id="UP000028058"/>
    </source>
</evidence>
<keyword evidence="2" id="KW-1185">Reference proteome</keyword>
<dbReference type="InterPro" id="IPR011990">
    <property type="entry name" value="TPR-like_helical_dom_sf"/>
</dbReference>
<reference evidence="1 2" key="1">
    <citation type="journal article" date="2014" name="Genome Announc.">
        <title>Draft Genome Sequence of Streptomyces fradiae ATCC 19609, a Strain Highly Sensitive to Antibiotics.</title>
        <authorList>
            <person name="Bekker O.B."/>
            <person name="Klimina K.M."/>
            <person name="Vatlin A.A."/>
            <person name="Zakharevich N.V."/>
            <person name="Kasianov A.S."/>
            <person name="Danilenko V.N."/>
        </authorList>
    </citation>
    <scope>NUCLEOTIDE SEQUENCE [LARGE SCALE GENOMIC DNA]</scope>
    <source>
        <strain evidence="1 2">ATCC 19609</strain>
    </source>
</reference>
<accession>A0A3R7FMJ8</accession>
<name>A0A3R7FMJ8_9ACTN</name>
<dbReference type="Proteomes" id="UP000028058">
    <property type="component" value="Unassembled WGS sequence"/>
</dbReference>
<dbReference type="OrthoDB" id="3215106at2"/>
<comment type="caution">
    <text evidence="1">The sequence shown here is derived from an EMBL/GenBank/DDBJ whole genome shotgun (WGS) entry which is preliminary data.</text>
</comment>
<sequence length="455" mass="49785">MEHPTVFQMLIKERRLQDYHRFRQAYEAAARELAETQGPASLRSCTIGRRQFVRWAHGDMRGVPRSDARRVLERMFLLTAEQLFSRAGTGPADTGAELLSADAAHCETTGRSDLVPEDVVMAAAHESARFAAEAERSNIGPHTMEQLDADIRRIVGTYPNRPVGPLFMEVRELRNRAFELLEGQQPPQYTKDLYLAAGILCGVLANASFDMGRYAAAETQARAGFLCAELAGHNGLRAWIRGLQALVAYWDGRPRDAVRLAASGRDFQPESGTAHIRLASIEARAYGQLNSPGDALAALRTADTLREQAVGEDIPGGMMAFPRAKQLFYASSTHLWLGGSQQLNEAEARAEEAVELYESDPLERRRLGELSLARMDLALARLGRGDLDGTAGTVHTVLGMAARRPTESVTKRLEQFGRQLAVHPVASSPTAANLQEAIASHTGRERAALPPGSVR</sequence>
<dbReference type="EMBL" id="JNAD02000015">
    <property type="protein sequence ID" value="RKM91928.1"/>
    <property type="molecule type" value="Genomic_DNA"/>
</dbReference>
<protein>
    <recommendedName>
        <fullName evidence="3">XRE family transcriptional regulator</fullName>
    </recommendedName>
</protein>
<dbReference type="Gene3D" id="1.25.40.10">
    <property type="entry name" value="Tetratricopeptide repeat domain"/>
    <property type="match status" value="1"/>
</dbReference>
<gene>
    <name evidence="1" type="ORF">SFRA_026110</name>
</gene>
<dbReference type="RefSeq" id="WP_043462310.1">
    <property type="nucleotide sequence ID" value="NZ_CP134822.1"/>
</dbReference>
<proteinExistence type="predicted"/>
<evidence type="ECO:0008006" key="3">
    <source>
        <dbReference type="Google" id="ProtNLM"/>
    </source>
</evidence>
<organism evidence="1 2">
    <name type="scientific">Streptomyces xinghaiensis</name>
    <dbReference type="NCBI Taxonomy" id="1038928"/>
    <lineage>
        <taxon>Bacteria</taxon>
        <taxon>Bacillati</taxon>
        <taxon>Actinomycetota</taxon>
        <taxon>Actinomycetes</taxon>
        <taxon>Kitasatosporales</taxon>
        <taxon>Streptomycetaceae</taxon>
        <taxon>Streptomyces</taxon>
    </lineage>
</organism>
<evidence type="ECO:0000313" key="1">
    <source>
        <dbReference type="EMBL" id="RKM91928.1"/>
    </source>
</evidence>